<accession>A0AAW1PYM3</accession>
<name>A0AAW1PYM3_9CHLO</name>
<dbReference type="AlphaFoldDB" id="A0AAW1PYM3"/>
<sequence>MVSKEGLPDDAQTAEPASALATAANKQHSWKPGQHNEGTCSLAAWRLPAGSNIHSALPGHHPTCSDGQYCNHRPGQDPAAVHTASAPQVPSVLGPWQQCGGAPGDAAYPDSWCSSGFFCAIQSQFYCTARTSNHSNASTGALACYNHPNHPFSSIAGCLFEAVNHKHSGYSGCSTISAWLLP</sequence>
<dbReference type="EMBL" id="JALJOR010000007">
    <property type="protein sequence ID" value="KAK9814476.1"/>
    <property type="molecule type" value="Genomic_DNA"/>
</dbReference>
<evidence type="ECO:0000313" key="1">
    <source>
        <dbReference type="EMBL" id="KAK9814476.1"/>
    </source>
</evidence>
<comment type="caution">
    <text evidence="1">The sequence shown here is derived from an EMBL/GenBank/DDBJ whole genome shotgun (WGS) entry which is preliminary data.</text>
</comment>
<organism evidence="1 2">
    <name type="scientific">[Myrmecia] bisecta</name>
    <dbReference type="NCBI Taxonomy" id="41462"/>
    <lineage>
        <taxon>Eukaryota</taxon>
        <taxon>Viridiplantae</taxon>
        <taxon>Chlorophyta</taxon>
        <taxon>core chlorophytes</taxon>
        <taxon>Trebouxiophyceae</taxon>
        <taxon>Trebouxiales</taxon>
        <taxon>Trebouxiaceae</taxon>
        <taxon>Myrmecia</taxon>
    </lineage>
</organism>
<proteinExistence type="predicted"/>
<protein>
    <submittedName>
        <fullName evidence="1">Uncharacterized protein</fullName>
    </submittedName>
</protein>
<keyword evidence="2" id="KW-1185">Reference proteome</keyword>
<dbReference type="Proteomes" id="UP001489004">
    <property type="component" value="Unassembled WGS sequence"/>
</dbReference>
<evidence type="ECO:0000313" key="2">
    <source>
        <dbReference type="Proteomes" id="UP001489004"/>
    </source>
</evidence>
<gene>
    <name evidence="1" type="ORF">WJX72_006522</name>
</gene>
<reference evidence="1 2" key="1">
    <citation type="journal article" date="2024" name="Nat. Commun.">
        <title>Phylogenomics reveals the evolutionary origins of lichenization in chlorophyte algae.</title>
        <authorList>
            <person name="Puginier C."/>
            <person name="Libourel C."/>
            <person name="Otte J."/>
            <person name="Skaloud P."/>
            <person name="Haon M."/>
            <person name="Grisel S."/>
            <person name="Petersen M."/>
            <person name="Berrin J.G."/>
            <person name="Delaux P.M."/>
            <person name="Dal Grande F."/>
            <person name="Keller J."/>
        </authorList>
    </citation>
    <scope>NUCLEOTIDE SEQUENCE [LARGE SCALE GENOMIC DNA]</scope>
    <source>
        <strain evidence="1 2">SAG 2043</strain>
    </source>
</reference>